<feature type="site" description="Lowers pKa of active site Tyr" evidence="4">
    <location>
        <position position="75"/>
    </location>
</feature>
<name>A0A5P8N8W5_9ASCO</name>
<dbReference type="Pfam" id="PF00248">
    <property type="entry name" value="Aldo_ket_red"/>
    <property type="match status" value="1"/>
</dbReference>
<evidence type="ECO:0000256" key="2">
    <source>
        <dbReference type="PIRSR" id="PIRSR000097-1"/>
    </source>
</evidence>
<keyword evidence="1" id="KW-0560">Oxidoreductase</keyword>
<dbReference type="InterPro" id="IPR023210">
    <property type="entry name" value="NADP_OxRdtase_dom"/>
</dbReference>
<dbReference type="PRINTS" id="PR00069">
    <property type="entry name" value="ALDKETRDTASE"/>
</dbReference>
<dbReference type="PROSITE" id="PS00062">
    <property type="entry name" value="ALDOKETO_REDUCTASE_2"/>
    <property type="match status" value="1"/>
</dbReference>
<accession>A0A5P8N8W5</accession>
<dbReference type="Gene3D" id="3.20.20.100">
    <property type="entry name" value="NADP-dependent oxidoreductase domain"/>
    <property type="match status" value="1"/>
</dbReference>
<gene>
    <name evidence="6" type="ORF">g3413</name>
</gene>
<sequence>MNETTFTLNTGAEIPQIALGTWAATDDVCYNAVLEALKCGYRHIDTAALYRNEVPVGKAIKDSGVPREEIFVTTKLYDADHKDPAKALDESLERLGLSYVDLYLMHWPVPLKKDETTDDLFTAQLNDDGTKVIDSEWDFIKTWELMQKLSKDKAKALGVSNFSINNLKQLMASETTTVQPAANQCECYPLLPQDELISYCKQEGIVFEAYCPMGSASSPLFENETLQGIAEAYGVSAGEIMINWGAQRGYVLLPKSANPARIANNKRLLKLKPEDFDKVSSLVKTEGELRHVKRLDFAPFPIFQ</sequence>
<dbReference type="AlphaFoldDB" id="A0A5P8N8W5"/>
<evidence type="ECO:0000256" key="1">
    <source>
        <dbReference type="ARBA" id="ARBA00023002"/>
    </source>
</evidence>
<dbReference type="EMBL" id="MK890691">
    <property type="protein sequence ID" value="QFR37196.1"/>
    <property type="molecule type" value="Genomic_DNA"/>
</dbReference>
<dbReference type="PROSITE" id="PS00798">
    <property type="entry name" value="ALDOKETO_REDUCTASE_1"/>
    <property type="match status" value="1"/>
</dbReference>
<evidence type="ECO:0000259" key="5">
    <source>
        <dbReference type="Pfam" id="PF00248"/>
    </source>
</evidence>
<dbReference type="PIRSF" id="PIRSF000097">
    <property type="entry name" value="AKR"/>
    <property type="match status" value="1"/>
</dbReference>
<dbReference type="PANTHER" id="PTHR11732">
    <property type="entry name" value="ALDO/KETO REDUCTASE"/>
    <property type="match status" value="1"/>
</dbReference>
<dbReference type="FunFam" id="3.20.20.100:FF:000002">
    <property type="entry name" value="2,5-diketo-D-gluconic acid reductase A"/>
    <property type="match status" value="1"/>
</dbReference>
<evidence type="ECO:0000256" key="4">
    <source>
        <dbReference type="PIRSR" id="PIRSR000097-3"/>
    </source>
</evidence>
<dbReference type="InterPro" id="IPR036812">
    <property type="entry name" value="NAD(P)_OxRdtase_dom_sf"/>
</dbReference>
<evidence type="ECO:0000256" key="3">
    <source>
        <dbReference type="PIRSR" id="PIRSR000097-2"/>
    </source>
</evidence>
<dbReference type="InterPro" id="IPR018170">
    <property type="entry name" value="Aldo/ket_reductase_CS"/>
</dbReference>
<evidence type="ECO:0000313" key="6">
    <source>
        <dbReference type="EMBL" id="QFR37196.1"/>
    </source>
</evidence>
<feature type="binding site" evidence="3">
    <location>
        <position position="106"/>
    </location>
    <ligand>
        <name>substrate</name>
    </ligand>
</feature>
<organism evidence="6">
    <name type="scientific">Cyberlindnera americana</name>
    <dbReference type="NCBI Taxonomy" id="36016"/>
    <lineage>
        <taxon>Eukaryota</taxon>
        <taxon>Fungi</taxon>
        <taxon>Dikarya</taxon>
        <taxon>Ascomycota</taxon>
        <taxon>Saccharomycotina</taxon>
        <taxon>Saccharomycetes</taxon>
        <taxon>Phaffomycetales</taxon>
        <taxon>Phaffomycetaceae</taxon>
        <taxon>Cyberlindnera</taxon>
    </lineage>
</organism>
<dbReference type="GO" id="GO:0016616">
    <property type="term" value="F:oxidoreductase activity, acting on the CH-OH group of donors, NAD or NADP as acceptor"/>
    <property type="evidence" value="ECO:0007669"/>
    <property type="project" value="UniProtKB-ARBA"/>
</dbReference>
<feature type="domain" description="NADP-dependent oxidoreductase" evidence="5">
    <location>
        <begin position="17"/>
        <end position="282"/>
    </location>
</feature>
<proteinExistence type="predicted"/>
<dbReference type="InterPro" id="IPR020471">
    <property type="entry name" value="AKR"/>
</dbReference>
<protein>
    <submittedName>
        <fullName evidence="6">Aldo-keto reductase</fullName>
    </submittedName>
</protein>
<reference evidence="6" key="1">
    <citation type="journal article" date="2019" name="Front. Microbiol.">
        <title>An Overview of Genes From Cyberlindnera americana, a Symbiont Yeast Isolated From the Gut of the Bark Beetle Dendroctonus rhizophagus (Curculionidae: Scolytinae), Involved in the Detoxification Process Using Genome and Transcriptome Data.</title>
        <authorList>
            <person name="Soto-Robles L.V."/>
            <person name="Torres-Banda V."/>
            <person name="Rivera-Orduna F.N."/>
            <person name="Curiel-Quesada E."/>
            <person name="Hidalgo-Lara M.E."/>
            <person name="Zuniga G."/>
        </authorList>
    </citation>
    <scope>NUCLEOTIDE SEQUENCE</scope>
    <source>
        <strain evidence="6">ChDrAdgY46</strain>
    </source>
</reference>
<feature type="active site" description="Proton donor" evidence="2">
    <location>
        <position position="50"/>
    </location>
</feature>
<dbReference type="SUPFAM" id="SSF51430">
    <property type="entry name" value="NAD(P)-linked oxidoreductase"/>
    <property type="match status" value="1"/>
</dbReference>